<dbReference type="Gene3D" id="2.20.70.140">
    <property type="match status" value="5"/>
</dbReference>
<feature type="domain" description="Trimeric autotransporter adhesin YadA-like stalk" evidence="14">
    <location>
        <begin position="653"/>
        <end position="695"/>
    </location>
</feature>
<feature type="domain" description="Trimeric autotransporter adhesin YadA-like stalk" evidence="14">
    <location>
        <begin position="3157"/>
        <end position="3197"/>
    </location>
</feature>
<evidence type="ECO:0000256" key="10">
    <source>
        <dbReference type="ARBA" id="ARBA00023237"/>
    </source>
</evidence>
<keyword evidence="9" id="KW-0472">Membrane</keyword>
<feature type="domain" description="Trimeric autotransporter adhesin YadA-like stalk" evidence="14">
    <location>
        <begin position="1736"/>
        <end position="1760"/>
    </location>
</feature>
<proteinExistence type="inferred from homology"/>
<feature type="domain" description="Trimeric autotransporter adhesin YadA-like head" evidence="13">
    <location>
        <begin position="262"/>
        <end position="286"/>
    </location>
</feature>
<dbReference type="Pfam" id="PF13018">
    <property type="entry name" value="ESPR"/>
    <property type="match status" value="1"/>
</dbReference>
<evidence type="ECO:0000256" key="4">
    <source>
        <dbReference type="ARBA" id="ARBA00022448"/>
    </source>
</evidence>
<evidence type="ECO:0000256" key="2">
    <source>
        <dbReference type="ARBA" id="ARBA00004442"/>
    </source>
</evidence>
<feature type="domain" description="Trimeric autotransporter adhesin YadA-like stalk" evidence="14">
    <location>
        <begin position="3057"/>
        <end position="3092"/>
    </location>
</feature>
<evidence type="ECO:0008006" key="18">
    <source>
        <dbReference type="Google" id="ProtNLM"/>
    </source>
</evidence>
<dbReference type="EMBL" id="MLHG01000013">
    <property type="protein sequence ID" value="OOF41040.1"/>
    <property type="molecule type" value="Genomic_DNA"/>
</dbReference>
<dbReference type="PANTHER" id="PTHR24637:SF417">
    <property type="entry name" value="COL_CUTICLE_N DOMAIN-CONTAINING PROTEIN"/>
    <property type="match status" value="1"/>
</dbReference>
<dbReference type="InterPro" id="IPR011049">
    <property type="entry name" value="Serralysin-like_metalloprot_C"/>
</dbReference>
<evidence type="ECO:0000256" key="8">
    <source>
        <dbReference type="ARBA" id="ARBA00022927"/>
    </source>
</evidence>
<feature type="domain" description="Trimeric autotransporter adhesin YadA-like C-terminal membrane anchor" evidence="12">
    <location>
        <begin position="3498"/>
        <end position="3558"/>
    </location>
</feature>
<evidence type="ECO:0000256" key="1">
    <source>
        <dbReference type="ARBA" id="ARBA00004241"/>
    </source>
</evidence>
<evidence type="ECO:0000259" key="14">
    <source>
        <dbReference type="Pfam" id="PF05662"/>
    </source>
</evidence>
<dbReference type="InterPro" id="IPR045584">
    <property type="entry name" value="Pilin-like"/>
</dbReference>
<name>A0A1V3IIF1_9PAST</name>
<keyword evidence="6" id="KW-0812">Transmembrane</keyword>
<dbReference type="GO" id="GO:0009279">
    <property type="term" value="C:cell outer membrane"/>
    <property type="evidence" value="ECO:0007669"/>
    <property type="project" value="UniProtKB-SubCell"/>
</dbReference>
<dbReference type="RefSeq" id="WP_143529565.1">
    <property type="nucleotide sequence ID" value="NZ_MLHG01000013.1"/>
</dbReference>
<dbReference type="Gene3D" id="2.150.10.10">
    <property type="entry name" value="Serralysin-like metalloprotease, C-terminal"/>
    <property type="match status" value="5"/>
</dbReference>
<evidence type="ECO:0000256" key="9">
    <source>
        <dbReference type="ARBA" id="ARBA00023136"/>
    </source>
</evidence>
<comment type="similarity">
    <text evidence="3">Belongs to the autotransporter-2 (AT-2) (TC 1.B.40) family.</text>
</comment>
<feature type="domain" description="Trimeric autotransporter adhesin YadA-like head" evidence="13">
    <location>
        <begin position="366"/>
        <end position="392"/>
    </location>
</feature>
<keyword evidence="10" id="KW-0998">Cell outer membrane</keyword>
<dbReference type="SUPFAM" id="SSF54523">
    <property type="entry name" value="Pili subunits"/>
    <property type="match status" value="1"/>
</dbReference>
<feature type="domain" description="Trimeric autotransporter adhesin YadA-like head" evidence="13">
    <location>
        <begin position="572"/>
        <end position="594"/>
    </location>
</feature>
<feature type="domain" description="Trimeric autotransporter adhesin YadA-like stalk" evidence="14">
    <location>
        <begin position="773"/>
        <end position="817"/>
    </location>
</feature>
<sequence length="3558" mass="366650">MNKIFKVIWNHATQTWTAVSELSKVKAISSSTTSNKPDSLSANLIKAIAITLPLATTPLVANAYVEIAGTPHTAQPNPSASAKPDARATITWAYDYKNPGNKSYRDADRQGNLADGYSNNGEYAFGIAIGNKSNALNKEGSSNGIAIGDYSQAIGGLSTAIGAFSNAEDIGSTAIGTSARAKGFNSLAMMRQSAAIGDYSAAIGSVAYAKGNASFAFGASATSNGNQSIAIGNAAPKTLDGLPGAGEAKRTKYDGLSNTQSNGDRSVAIGSGAKTNGNDSFAFGSLASTGEFSSVRDNYLGENVTKPSSSTAEKAIAFGTSSRAIGNASIAFGYNSLGAKTNSIAFGVEAKAHKNDAVAFGSNANATEANSIAFGSNAQALHENVITIGKNSKATKKGAMSIGEGAISNANNSLALGNGTIVNQEDIKNKNAKYTNDGFDVERGVVAIANKGAERRLVNLAAGREDTDAVNVKQLSEVNDNLAKSIAGDGYTGYNIDSTTGRYTYKAPEFDIKNQKLSNVKKAVELAQTNYVSVNADKSKQKETNSNYDNLGAKGTGSIALGEMTGTGTNAKESIAIGHNTNVTGANTIAIGANINAGTTGSVILGDNSTTIGSHATETVANKTIGGHTYNFSGSVQDSGRFVSVGEKGKERQIKNVAAGHVEANSTDAINGSQLYAVASRIEQGWKITTDKIGSGEVSGNKEQKIAMGDTVKIIAGNNINITQNNANLTITTKENVSFTKVTTGNTTLDDKGLTIKDGPKIIKDGIDAGNKKITNVSNGTINANSKDAVNGSQLFATNQNVTNNANNIANNTQNISKNTSEIAKGLNFQGDNTGVTVNRKLGETLNVTGGAAENNLSDNNIGVVGTEGSSSAQGGLAIKLAKDLKGLNSVNTKEIKLGDQTNNTTIKYEGDRIKYGDQSIANLGDEKHITKGEYSVQNDGSVTMTYTDGNGKLVANETAKITGIAKQDLSNINNEGETKIKNLAKATINMEDGKNTKVSYRDVNDVKTFKVDVEGALANITSITNGNGSGKVEFRPDGVVNVSGNNSINLNGKDGHITGLTNTDWNVTNPTPVSGRAATEDQLKTVSNVVNTKIGDNSIKLGGNSGTTSEQKLSKSGGLQFNVVGGDNGKYVSTTAAGTDVTVDLTKETKDKIDNAANVNLTNITDGGKTVIRNEAKKAVKVINGKNTTVTKGVDGDVDTYAVNVEGELTNITSITGDTGTGKINFNPNGVVTVGSGNTAINFNGNTGDITGLTNKTIDGSDFGTKGRAATEEQLSLVNNKFNNTIKLGGDKSTTTDAQAFSKNGGLQFNVVSGDNGKYVSTTAAGTDVTVDLTQDTKDRIDNAAGKNLTNITNEGKKVITGLGTVVEAGNNVVVTNTTDATTGQKTYTVSAIAQNLGDAELSYKANGENPQKVKVSQGLDFTNGNYTTATVGANGKVQYGVNVGNITTGADGKAGIDGANGNTIATVKTVVEAINNSGWLANATKSTGDLDGASVATKVAPSTVVNFDAGKNLTVKQDVTDPNNQTYTYSLANDITIGEKGEPGTPGKDGIDGKIGINGKDGSAVVINGKDGSIGLNGTNGSNGLTIKGDKGSVGVDGTDGANGKDGMTRIIYKDDKGTNHTVATLEDGLRFTGNNESVENKHKLNTLVKVQGEGVNEATANTFESAAGNINVVADGSNKLEVKLNKDINLTDRGSVKVGNTTVNNSGITITNPADTTKTVSLTDSGLNNGGNQIKNVANGTNPTDAVNFSQLDSVKAAERHIKPGEYQVDDSGTVTMTYVDGDGKDVTGEAKITNIAKSDLENITNDGKKVITGLGSIVQSGSKNVTVTPSEDQTTGQKTYTVSVAEQNLGDAPLTYKANGKNNQTVTLSKGLNFTDGNYTTASVDSDGIVKYDVKLGATPTTPIDGKNGKDGANGIATVHQVVDIVNNSGWNANATGNVNGVSVAKTVKPGAVVNLDAGKNLTVTQSGTDENQTYSFALNKDLTNLDKIVVNGKNGADGKDGVTITGPNGQNGEDGKVGISGKDGKDAISISGKDGVGHIGLTGPKGADGSDGVSADISVKEGKAGVDGEDGKDGITRIVYKDKDGKEHEVATHDDGMKYYGDAIANTNVIKKHLNEQVNVIGGITDRNELSEENNIGVISDGSNNLTVRLAKNLNGINSIGGNNSSIVFTGKDNNDPSKPAVTIKGGDVSVDGNRITNLKDGDVNATSKDAVNGSQLYNATNAINTKGLDFGTQSTGNDSVIHKNLGEKLEIVGKGEKSDTEYDATNIKTITENGKVVVALAKDLTANKVTVGEKGANGKDGIDGSIGVNGKDGSSVVINGKDGSIGLNGKDGANGLTIKGTDGKAGVDGKDGESKTRIIYETKDPKDPSKTITEEVATLNDGLKFKGDDTTVIAKKLNEQLEIVGGADKAKLTKDNIGVNSKDGKLSVQLSKDLNDIETITNGQSSVVLNKNGGTTISGGDVSVDGNKITNVKAGDVTETSTDAVNGSQLYNVQKDLTAKGLDFGAQSGDDIHKNLGEKLEIVGKGTQADDQYDATNIKTMTKDGKLVIGLAKDLTADKVTVGQKGENGKDGVDGQIGVNGKDGSSVVINGKDGSIGLNGKDGANGLTIKSADGKAGVDGKDGESKTRIVYETKDPQDPNKTITEEVATLNDGLKFKGDKGDSIAKKLNEELEILGKLNANANVTDKNLRVDNEGGKLILKMAKELQDLTSAHFIDEMTGNKSVINGSGLTITPKDAPANKTVSVTEKGLNNGGNQIVNVDSGLKDANGNKVSLTDAEGNTLNNAVNVGDLKESISNITDPSKGGGFGLTDENGNDVKAKLGETVTVKGDGSVITKVVNEDGKAKLQVGLNKNVTIGNNQESGVITVKGENGQDGVSINGKDGSIGLKGADGKEGISLNGKEGTIGINGKDGSSGAITVVQGQAGLDSNDGKDGKTKTRIIYEKSNGETEEVATLNDGLRFTGNNEVVNNHKLNSVVTIKGEGVDKNASNNFESATGNINVKADGKGTLEVQLAKDLKNVDSISSKDGQKIEFKAGGTTIYGGYLSVDGNKITNVKAGEDDTDAVNVKQLKDGIAQATTKVDAGKNIEVIPTKNSDGSTTYTVKTKDNVDFASVTTGNTTMNDSGITIRASDNGKTNVTLTNKGLDNGGNKVVNVADGEISSTSKDVVNGSQLHNVKQELAREGLNFKGQSGQSIHKNLGETLEIVGKGEKADTEYDATNIKTYEENGKVVVALAKDLTANKVTVGEKGTNGKDGADGSIGVNGKDGSAVVINGKDGSIGLNGKDGKNGISIKGQDGKVGVDGKDGETRLVYVEKDNPNKTHEIATTDDGLKFTGNNGIVNNNKLNSKVTVKGEGVSKSQSENFKSAKGNINVKADGKGTLEVQLAKDVDLGHDGSVRAGNTVVNNRGVSVKNGPSMTTDGINAGNKKITNVAPGEVSATSTDAVNGSQLYAVNRNINNINSNVNGLNNKINKVDKDLRAGIAGAAAIAGLPQVRGNGKSMVAVAASNYRGENAVALGYTKASDNGKVLLKLSGSTNTRGDVVSAVGLGYEW</sequence>
<dbReference type="Gene3D" id="6.10.250.2040">
    <property type="match status" value="1"/>
</dbReference>
<keyword evidence="17" id="KW-1185">Reference proteome</keyword>
<protein>
    <recommendedName>
        <fullName evidence="18">Adhesin</fullName>
    </recommendedName>
</protein>
<dbReference type="PANTHER" id="PTHR24637">
    <property type="entry name" value="COLLAGEN"/>
    <property type="match status" value="1"/>
</dbReference>
<feature type="domain" description="Trimeric autotransporter adhesin YadA-like head" evidence="13">
    <location>
        <begin position="153"/>
        <end position="179"/>
    </location>
</feature>
<keyword evidence="7" id="KW-0732">Signal</keyword>
<feature type="region of interest" description="Disordered" evidence="11">
    <location>
        <begin position="3412"/>
        <end position="3431"/>
    </location>
</feature>
<dbReference type="STRING" id="1908257.BKK47_01865"/>
<organism evidence="16 17">
    <name type="scientific">Rodentibacter mrazii</name>
    <dbReference type="NCBI Taxonomy" id="1908257"/>
    <lineage>
        <taxon>Bacteria</taxon>
        <taxon>Pseudomonadati</taxon>
        <taxon>Pseudomonadota</taxon>
        <taxon>Gammaproteobacteria</taxon>
        <taxon>Pasteurellales</taxon>
        <taxon>Pasteurellaceae</taxon>
        <taxon>Rodentibacter</taxon>
    </lineage>
</organism>
<evidence type="ECO:0000256" key="11">
    <source>
        <dbReference type="SAM" id="MobiDB-lite"/>
    </source>
</evidence>
<dbReference type="InterPro" id="IPR008640">
    <property type="entry name" value="Adhesin_Head_dom"/>
</dbReference>
<keyword evidence="4" id="KW-0813">Transport</keyword>
<comment type="caution">
    <text evidence="16">The sequence shown here is derived from an EMBL/GenBank/DDBJ whole genome shotgun (WGS) entry which is preliminary data.</text>
</comment>
<feature type="domain" description="Trimeric autotransporter adhesin YadA-like head" evidence="13">
    <location>
        <begin position="209"/>
        <end position="234"/>
    </location>
</feature>
<feature type="domain" description="Trimeric autotransporter adhesin YadA-like head" evidence="13">
    <location>
        <begin position="311"/>
        <end position="336"/>
    </location>
</feature>
<evidence type="ECO:0000259" key="15">
    <source>
        <dbReference type="Pfam" id="PF13018"/>
    </source>
</evidence>
<feature type="domain" description="Trimeric autotransporter adhesin YadA-like head" evidence="13">
    <location>
        <begin position="394"/>
        <end position="419"/>
    </location>
</feature>
<dbReference type="InterPro" id="IPR008635">
    <property type="entry name" value="Coiled_stalk_dom"/>
</dbReference>
<dbReference type="Pfam" id="PF05662">
    <property type="entry name" value="YadA_stalk"/>
    <property type="match status" value="9"/>
</dbReference>
<feature type="domain" description="Trimeric autotransporter adhesin YadA-like head" evidence="13">
    <location>
        <begin position="341"/>
        <end position="364"/>
    </location>
</feature>
<dbReference type="SUPFAM" id="SSF101967">
    <property type="entry name" value="Adhesin YadA, collagen-binding domain"/>
    <property type="match status" value="8"/>
</dbReference>
<feature type="domain" description="ESPR" evidence="15">
    <location>
        <begin position="1"/>
        <end position="44"/>
    </location>
</feature>
<evidence type="ECO:0000259" key="13">
    <source>
        <dbReference type="Pfam" id="PF05658"/>
    </source>
</evidence>
<dbReference type="Pfam" id="PF05658">
    <property type="entry name" value="YadA_head"/>
    <property type="match status" value="8"/>
</dbReference>
<evidence type="ECO:0000256" key="5">
    <source>
        <dbReference type="ARBA" id="ARBA00022452"/>
    </source>
</evidence>
<feature type="domain" description="Trimeric autotransporter adhesin YadA-like stalk" evidence="14">
    <location>
        <begin position="3434"/>
        <end position="3478"/>
    </location>
</feature>
<dbReference type="Gene3D" id="3.30.1300.30">
    <property type="entry name" value="GSPII I/J protein-like"/>
    <property type="match status" value="1"/>
</dbReference>
<gene>
    <name evidence="16" type="ORF">BKK47_01865</name>
</gene>
<dbReference type="CDD" id="cd12820">
    <property type="entry name" value="LbR_YadA-like"/>
    <property type="match status" value="2"/>
</dbReference>
<keyword evidence="5" id="KW-1134">Transmembrane beta strand</keyword>
<evidence type="ECO:0000313" key="16">
    <source>
        <dbReference type="EMBL" id="OOF41040.1"/>
    </source>
</evidence>
<dbReference type="Gene3D" id="1.20.5.170">
    <property type="match status" value="6"/>
</dbReference>
<evidence type="ECO:0000313" key="17">
    <source>
        <dbReference type="Proteomes" id="UP000189426"/>
    </source>
</evidence>
<dbReference type="GO" id="GO:0015031">
    <property type="term" value="P:protein transport"/>
    <property type="evidence" value="ECO:0007669"/>
    <property type="project" value="UniProtKB-KW"/>
</dbReference>
<comment type="subcellular location">
    <subcellularLocation>
        <location evidence="2">Cell outer membrane</location>
    </subcellularLocation>
    <subcellularLocation>
        <location evidence="1">Cell surface</location>
    </subcellularLocation>
</comment>
<dbReference type="InterPro" id="IPR024973">
    <property type="entry name" value="ESPR"/>
</dbReference>
<evidence type="ECO:0000256" key="7">
    <source>
        <dbReference type="ARBA" id="ARBA00022729"/>
    </source>
</evidence>
<feature type="domain" description="Trimeric autotransporter adhesin YadA-like stalk" evidence="14">
    <location>
        <begin position="2474"/>
        <end position="2507"/>
    </location>
</feature>
<feature type="domain" description="Trimeric autotransporter adhesin YadA-like stalk" evidence="14">
    <location>
        <begin position="456"/>
        <end position="489"/>
    </location>
</feature>
<feature type="domain" description="Trimeric autotransporter adhesin YadA-like stalk" evidence="14">
    <location>
        <begin position="2200"/>
        <end position="2235"/>
    </location>
</feature>
<evidence type="ECO:0000256" key="6">
    <source>
        <dbReference type="ARBA" id="ARBA00022692"/>
    </source>
</evidence>
<evidence type="ECO:0000259" key="12">
    <source>
        <dbReference type="Pfam" id="PF03895"/>
    </source>
</evidence>
<dbReference type="Proteomes" id="UP000189426">
    <property type="component" value="Unassembled WGS sequence"/>
</dbReference>
<evidence type="ECO:0000256" key="3">
    <source>
        <dbReference type="ARBA" id="ARBA00005848"/>
    </source>
</evidence>
<dbReference type="InterPro" id="IPR005594">
    <property type="entry name" value="YadA_C"/>
</dbReference>
<feature type="compositionally biased region" description="Polar residues" evidence="11">
    <location>
        <begin position="3412"/>
        <end position="3427"/>
    </location>
</feature>
<dbReference type="Pfam" id="PF03895">
    <property type="entry name" value="YadA_anchor"/>
    <property type="match status" value="1"/>
</dbReference>
<reference evidence="16 17" key="1">
    <citation type="submission" date="2016-10" db="EMBL/GenBank/DDBJ databases">
        <title>Rodentibacter gen. nov. and new species.</title>
        <authorList>
            <person name="Christensen H."/>
        </authorList>
    </citation>
    <scope>NUCLEOTIDE SEQUENCE [LARGE SCALE GENOMIC DNA]</scope>
    <source>
        <strain evidence="16 17">Ppn418</strain>
    </source>
</reference>
<dbReference type="GO" id="GO:0009986">
    <property type="term" value="C:cell surface"/>
    <property type="evidence" value="ECO:0007669"/>
    <property type="project" value="UniProtKB-SubCell"/>
</dbReference>
<keyword evidence="8" id="KW-0653">Protein transport</keyword>
<accession>A0A1V3IIF1</accession>
<feature type="region of interest" description="Disordered" evidence="11">
    <location>
        <begin position="241"/>
        <end position="270"/>
    </location>
</feature>